<dbReference type="RefSeq" id="WP_010767619.1">
    <property type="nucleotide sequence ID" value="NZ_ASWE01000002.1"/>
</dbReference>
<keyword evidence="1" id="KW-0812">Transmembrane</keyword>
<dbReference type="eggNOG" id="COG1285">
    <property type="taxonomic scope" value="Bacteria"/>
</dbReference>
<dbReference type="EMBL" id="AJAT01000011">
    <property type="protein sequence ID" value="EOL46141.1"/>
    <property type="molecule type" value="Genomic_DNA"/>
</dbReference>
<feature type="transmembrane region" description="Helical" evidence="1">
    <location>
        <begin position="49"/>
        <end position="67"/>
    </location>
</feature>
<dbReference type="STRING" id="154621.RV11_GL001132"/>
<evidence type="ECO:0008006" key="4">
    <source>
        <dbReference type="Google" id="ProtNLM"/>
    </source>
</evidence>
<feature type="transmembrane region" description="Helical" evidence="1">
    <location>
        <begin position="113"/>
        <end position="131"/>
    </location>
</feature>
<organism evidence="2 3">
    <name type="scientific">Enterococcus phoeniculicola ATCC BAA-412</name>
    <dbReference type="NCBI Taxonomy" id="1158610"/>
    <lineage>
        <taxon>Bacteria</taxon>
        <taxon>Bacillati</taxon>
        <taxon>Bacillota</taxon>
        <taxon>Bacilli</taxon>
        <taxon>Lactobacillales</taxon>
        <taxon>Enterococcaceae</taxon>
        <taxon>Enterococcus</taxon>
    </lineage>
</organism>
<evidence type="ECO:0000313" key="2">
    <source>
        <dbReference type="EMBL" id="EOL46141.1"/>
    </source>
</evidence>
<dbReference type="AlphaFoldDB" id="R3WE49"/>
<name>R3WE49_9ENTE</name>
<feature type="transmembrane region" description="Helical" evidence="1">
    <location>
        <begin position="12"/>
        <end position="37"/>
    </location>
</feature>
<keyword evidence="1" id="KW-1133">Transmembrane helix</keyword>
<dbReference type="PATRIC" id="fig|1158610.3.peg.926"/>
<accession>R3WE49</accession>
<proteinExistence type="predicted"/>
<dbReference type="InterPro" id="IPR032531">
    <property type="entry name" value="DUF4956"/>
</dbReference>
<dbReference type="HOGENOM" id="CLU_100966_1_0_9"/>
<dbReference type="OrthoDB" id="9803265at2"/>
<dbReference type="Proteomes" id="UP000013785">
    <property type="component" value="Unassembled WGS sequence"/>
</dbReference>
<dbReference type="Pfam" id="PF16316">
    <property type="entry name" value="DUF4956"/>
    <property type="match status" value="1"/>
</dbReference>
<evidence type="ECO:0000256" key="1">
    <source>
        <dbReference type="SAM" id="Phobius"/>
    </source>
</evidence>
<reference evidence="2 3" key="1">
    <citation type="submission" date="2013-02" db="EMBL/GenBank/DDBJ databases">
        <title>The Genome Sequence of Enterococcus phoeniculicola BAA-412.</title>
        <authorList>
            <consortium name="The Broad Institute Genome Sequencing Platform"/>
            <consortium name="The Broad Institute Genome Sequencing Center for Infectious Disease"/>
            <person name="Earl A.M."/>
            <person name="Gilmore M.S."/>
            <person name="Lebreton F."/>
            <person name="Walker B."/>
            <person name="Young S.K."/>
            <person name="Zeng Q."/>
            <person name="Gargeya S."/>
            <person name="Fitzgerald M."/>
            <person name="Haas B."/>
            <person name="Abouelleil A."/>
            <person name="Alvarado L."/>
            <person name="Arachchi H.M."/>
            <person name="Berlin A.M."/>
            <person name="Chapman S.B."/>
            <person name="Dewar J."/>
            <person name="Goldberg J."/>
            <person name="Griggs A."/>
            <person name="Gujja S."/>
            <person name="Hansen M."/>
            <person name="Howarth C."/>
            <person name="Imamovic A."/>
            <person name="Larimer J."/>
            <person name="McCowan C."/>
            <person name="Murphy C."/>
            <person name="Neiman D."/>
            <person name="Pearson M."/>
            <person name="Priest M."/>
            <person name="Roberts A."/>
            <person name="Saif S."/>
            <person name="Shea T."/>
            <person name="Sisk P."/>
            <person name="Sykes S."/>
            <person name="Wortman J."/>
            <person name="Nusbaum C."/>
            <person name="Birren B."/>
        </authorList>
    </citation>
    <scope>NUCLEOTIDE SEQUENCE [LARGE SCALE GENOMIC DNA]</scope>
    <source>
        <strain evidence="2 3">ATCC BAA-412</strain>
    </source>
</reference>
<keyword evidence="3" id="KW-1185">Reference proteome</keyword>
<evidence type="ECO:0000313" key="3">
    <source>
        <dbReference type="Proteomes" id="UP000013785"/>
    </source>
</evidence>
<protein>
    <recommendedName>
        <fullName evidence="4">DUF4956 domain-containing protein</fullName>
    </recommendedName>
</protein>
<sequence length="228" mass="25270">MLSSLLVEESSSTITAGIIDVAICAFVSLFLGLVVAYVHMYRNIYTKNFVVTLAVLPVLVQLVIMLVNGNLGTGVAVLGAFSLIRFRSVAGGSREITSIFWSMGIGLATGMGYIGYVFLFSVITGAFIVVLNTTKFGENNKLAERELKVTIPEDLDYPGLFDDLFEKYTYQVVTESVRTTNMGSLYELRYHIKLKDRQLEKQLIDEIRIRNGNLTVISGKVSTNKEEL</sequence>
<gene>
    <name evidence="2" type="ORF">UC3_00947</name>
</gene>
<comment type="caution">
    <text evidence="2">The sequence shown here is derived from an EMBL/GenBank/DDBJ whole genome shotgun (WGS) entry which is preliminary data.</text>
</comment>
<keyword evidence="1" id="KW-0472">Membrane</keyword>